<organism evidence="1 2">
    <name type="scientific">Sphaeroforma arctica JP610</name>
    <dbReference type="NCBI Taxonomy" id="667725"/>
    <lineage>
        <taxon>Eukaryota</taxon>
        <taxon>Ichthyosporea</taxon>
        <taxon>Ichthyophonida</taxon>
        <taxon>Sphaeroforma</taxon>
    </lineage>
</organism>
<accession>A0A0L0F7G9</accession>
<dbReference type="EMBL" id="KQ246682">
    <property type="protein sequence ID" value="KNC72665.1"/>
    <property type="molecule type" value="Genomic_DNA"/>
</dbReference>
<sequence length="64" mass="7046">MYGDNSTLPTLVHTYARPKCSLQVSPAVNAYILTCGIALFQQGAEDMELLLLGWHGNYVVKEFG</sequence>
<dbReference type="RefSeq" id="XP_014146567.1">
    <property type="nucleotide sequence ID" value="XM_014291092.1"/>
</dbReference>
<feature type="non-terminal residue" evidence="1">
    <location>
        <position position="64"/>
    </location>
</feature>
<gene>
    <name evidence="1" type="ORF">SARC_14776</name>
</gene>
<protein>
    <submittedName>
        <fullName evidence="1">Uncharacterized protein</fullName>
    </submittedName>
</protein>
<evidence type="ECO:0000313" key="1">
    <source>
        <dbReference type="EMBL" id="KNC72665.1"/>
    </source>
</evidence>
<proteinExistence type="predicted"/>
<name>A0A0L0F7G9_9EUKA</name>
<dbReference type="Proteomes" id="UP000054560">
    <property type="component" value="Unassembled WGS sequence"/>
</dbReference>
<dbReference type="AlphaFoldDB" id="A0A0L0F7G9"/>
<dbReference type="GeneID" id="25915280"/>
<evidence type="ECO:0000313" key="2">
    <source>
        <dbReference type="Proteomes" id="UP000054560"/>
    </source>
</evidence>
<keyword evidence="2" id="KW-1185">Reference proteome</keyword>
<reference evidence="1 2" key="1">
    <citation type="submission" date="2011-02" db="EMBL/GenBank/DDBJ databases">
        <title>The Genome Sequence of Sphaeroforma arctica JP610.</title>
        <authorList>
            <consortium name="The Broad Institute Genome Sequencing Platform"/>
            <person name="Russ C."/>
            <person name="Cuomo C."/>
            <person name="Young S.K."/>
            <person name="Zeng Q."/>
            <person name="Gargeya S."/>
            <person name="Alvarado L."/>
            <person name="Berlin A."/>
            <person name="Chapman S.B."/>
            <person name="Chen Z."/>
            <person name="Freedman E."/>
            <person name="Gellesch M."/>
            <person name="Goldberg J."/>
            <person name="Griggs A."/>
            <person name="Gujja S."/>
            <person name="Heilman E."/>
            <person name="Heiman D."/>
            <person name="Howarth C."/>
            <person name="Mehta T."/>
            <person name="Neiman D."/>
            <person name="Pearson M."/>
            <person name="Roberts A."/>
            <person name="Saif S."/>
            <person name="Shea T."/>
            <person name="Shenoy N."/>
            <person name="Sisk P."/>
            <person name="Stolte C."/>
            <person name="Sykes S."/>
            <person name="White J."/>
            <person name="Yandava C."/>
            <person name="Burger G."/>
            <person name="Gray M.W."/>
            <person name="Holland P.W.H."/>
            <person name="King N."/>
            <person name="Lang F.B.F."/>
            <person name="Roger A.J."/>
            <person name="Ruiz-Trillo I."/>
            <person name="Haas B."/>
            <person name="Nusbaum C."/>
            <person name="Birren B."/>
        </authorList>
    </citation>
    <scope>NUCLEOTIDE SEQUENCE [LARGE SCALE GENOMIC DNA]</scope>
    <source>
        <strain evidence="1 2">JP610</strain>
    </source>
</reference>